<proteinExistence type="predicted"/>
<dbReference type="STRING" id="211114.SAMN04489726_1242"/>
<accession>A0A1G9SKN0</accession>
<evidence type="ECO:0000313" key="2">
    <source>
        <dbReference type="Proteomes" id="UP000183376"/>
    </source>
</evidence>
<gene>
    <name evidence="1" type="ORF">SAMN04489726_1242</name>
</gene>
<sequence>MSWLLCVVRREYALKLFCEMHCVALFRIRDTGVFVTMRLLSAALVLCASAVGLAGTAHATEERASAHPCGFFGLETYAYYNHCGSGNVLIHIDRIWPASDGEECVRPGYTPIGVLLFTKNAHYIRPC</sequence>
<protein>
    <submittedName>
        <fullName evidence="1">Uncharacterized protein</fullName>
    </submittedName>
</protein>
<dbReference type="EMBL" id="LT629701">
    <property type="protein sequence ID" value="SDM36046.1"/>
    <property type="molecule type" value="Genomic_DNA"/>
</dbReference>
<dbReference type="Proteomes" id="UP000183376">
    <property type="component" value="Chromosome I"/>
</dbReference>
<evidence type="ECO:0000313" key="1">
    <source>
        <dbReference type="EMBL" id="SDM36046.1"/>
    </source>
</evidence>
<keyword evidence="2" id="KW-1185">Reference proteome</keyword>
<dbReference type="InterPro" id="IPR045935">
    <property type="entry name" value="DUF6355"/>
</dbReference>
<dbReference type="Pfam" id="PF19882">
    <property type="entry name" value="DUF6355"/>
    <property type="match status" value="1"/>
</dbReference>
<organism evidence="1 2">
    <name type="scientific">Allokutzneria albata</name>
    <name type="common">Kibdelosporangium albatum</name>
    <dbReference type="NCBI Taxonomy" id="211114"/>
    <lineage>
        <taxon>Bacteria</taxon>
        <taxon>Bacillati</taxon>
        <taxon>Actinomycetota</taxon>
        <taxon>Actinomycetes</taxon>
        <taxon>Pseudonocardiales</taxon>
        <taxon>Pseudonocardiaceae</taxon>
        <taxon>Allokutzneria</taxon>
    </lineage>
</organism>
<reference evidence="1 2" key="1">
    <citation type="submission" date="2016-10" db="EMBL/GenBank/DDBJ databases">
        <authorList>
            <person name="de Groot N.N."/>
        </authorList>
    </citation>
    <scope>NUCLEOTIDE SEQUENCE [LARGE SCALE GENOMIC DNA]</scope>
    <source>
        <strain evidence="1 2">DSM 44149</strain>
    </source>
</reference>
<dbReference type="AlphaFoldDB" id="A0A1G9SKN0"/>
<name>A0A1G9SKN0_ALLAB</name>